<dbReference type="EMBL" id="BMAW01109352">
    <property type="protein sequence ID" value="GFT38003.1"/>
    <property type="molecule type" value="Genomic_DNA"/>
</dbReference>
<name>A0A8X6NXV0_NEPPI</name>
<dbReference type="InterPro" id="IPR049012">
    <property type="entry name" value="Mutator_transp_dom"/>
</dbReference>
<dbReference type="Pfam" id="PF20700">
    <property type="entry name" value="Mutator"/>
    <property type="match status" value="1"/>
</dbReference>
<dbReference type="AlphaFoldDB" id="A0A8X6NXV0"/>
<protein>
    <recommendedName>
        <fullName evidence="1">Mutator-like transposase domain-containing protein</fullName>
    </recommendedName>
</protein>
<accession>A0A8X6NXV0</accession>
<dbReference type="Proteomes" id="UP000887013">
    <property type="component" value="Unassembled WGS sequence"/>
</dbReference>
<comment type="caution">
    <text evidence="2">The sequence shown here is derived from an EMBL/GenBank/DDBJ whole genome shotgun (WGS) entry which is preliminary data.</text>
</comment>
<dbReference type="OrthoDB" id="6426517at2759"/>
<feature type="domain" description="Mutator-like transposase" evidence="1">
    <location>
        <begin position="21"/>
        <end position="108"/>
    </location>
</feature>
<proteinExistence type="predicted"/>
<evidence type="ECO:0000259" key="1">
    <source>
        <dbReference type="Pfam" id="PF20700"/>
    </source>
</evidence>
<organism evidence="2 3">
    <name type="scientific">Nephila pilipes</name>
    <name type="common">Giant wood spider</name>
    <name type="synonym">Nephila maculata</name>
    <dbReference type="NCBI Taxonomy" id="299642"/>
    <lineage>
        <taxon>Eukaryota</taxon>
        <taxon>Metazoa</taxon>
        <taxon>Ecdysozoa</taxon>
        <taxon>Arthropoda</taxon>
        <taxon>Chelicerata</taxon>
        <taxon>Arachnida</taxon>
        <taxon>Araneae</taxon>
        <taxon>Araneomorphae</taxon>
        <taxon>Entelegynae</taxon>
        <taxon>Araneoidea</taxon>
        <taxon>Nephilidae</taxon>
        <taxon>Nephila</taxon>
    </lineage>
</organism>
<evidence type="ECO:0000313" key="2">
    <source>
        <dbReference type="EMBL" id="GFT38003.1"/>
    </source>
</evidence>
<reference evidence="2" key="1">
    <citation type="submission" date="2020-08" db="EMBL/GenBank/DDBJ databases">
        <title>Multicomponent nature underlies the extraordinary mechanical properties of spider dragline silk.</title>
        <authorList>
            <person name="Kono N."/>
            <person name="Nakamura H."/>
            <person name="Mori M."/>
            <person name="Yoshida Y."/>
            <person name="Ohtoshi R."/>
            <person name="Malay A.D."/>
            <person name="Moran D.A.P."/>
            <person name="Tomita M."/>
            <person name="Numata K."/>
            <person name="Arakawa K."/>
        </authorList>
    </citation>
    <scope>NUCLEOTIDE SEQUENCE</scope>
</reference>
<keyword evidence="3" id="KW-1185">Reference proteome</keyword>
<sequence length="120" mass="13307">MNLPLPSTNFTKFNNILASRETCEESLAEAVREAIDENDGGRHIAVAVEGSWQKRGFSSKNGVVTVTSVDTGKVIDVEILSKHWICPNSINHLQNCKRNFVGYYGKMEVGDRSSVNFSPF</sequence>
<evidence type="ECO:0000313" key="3">
    <source>
        <dbReference type="Proteomes" id="UP000887013"/>
    </source>
</evidence>
<gene>
    <name evidence="2" type="primary">AVEN_274169_1</name>
    <name evidence="2" type="ORF">NPIL_1511</name>
</gene>